<evidence type="ECO:0000256" key="3">
    <source>
        <dbReference type="HAMAP-Rule" id="MF_03054"/>
    </source>
</evidence>
<accession>A0ABM1NZ14</accession>
<dbReference type="HAMAP" id="MF_03054">
    <property type="entry name" value="CTU2"/>
    <property type="match status" value="1"/>
</dbReference>
<gene>
    <name evidence="5" type="primary">LOC108611884</name>
</gene>
<dbReference type="Pfam" id="PF10288">
    <property type="entry name" value="CTU2"/>
    <property type="match status" value="1"/>
</dbReference>
<reference evidence="5" key="3">
    <citation type="submission" date="2025-08" db="UniProtKB">
        <authorList>
            <consortium name="RefSeq"/>
        </authorList>
    </citation>
    <scope>IDENTIFICATION</scope>
    <source>
        <tissue evidence="5">Whole organism</tissue>
    </source>
</reference>
<reference evidence="4" key="2">
    <citation type="journal article" date="2016" name="G3 (Bethesda)">
        <title>Genome Evolution in Three Species of Cactophilic Drosophila.</title>
        <authorList>
            <person name="Sanchez-Flores A."/>
            <person name="Penazola F."/>
            <person name="Carpinteyro-Ponce J."/>
            <person name="Nazario-Yepiz N."/>
            <person name="Abreu-Goodger C."/>
            <person name="Machado C.A."/>
            <person name="Markow T.A."/>
        </authorList>
    </citation>
    <scope>NUCLEOTIDE SEQUENCE [LARGE SCALE GENOMIC DNA]</scope>
</reference>
<organism evidence="4 5">
    <name type="scientific">Drosophila arizonae</name>
    <name type="common">Fruit fly</name>
    <dbReference type="NCBI Taxonomy" id="7263"/>
    <lineage>
        <taxon>Eukaryota</taxon>
        <taxon>Metazoa</taxon>
        <taxon>Ecdysozoa</taxon>
        <taxon>Arthropoda</taxon>
        <taxon>Hexapoda</taxon>
        <taxon>Insecta</taxon>
        <taxon>Pterygota</taxon>
        <taxon>Neoptera</taxon>
        <taxon>Endopterygota</taxon>
        <taxon>Diptera</taxon>
        <taxon>Brachycera</taxon>
        <taxon>Muscomorpha</taxon>
        <taxon>Ephydroidea</taxon>
        <taxon>Drosophilidae</taxon>
        <taxon>Drosophila</taxon>
    </lineage>
</organism>
<comment type="function">
    <text evidence="3">Plays a central role in 2-thiolation of mcm(5)S(2)U at tRNA wobble positions of tRNA(Lys), tRNA(Glu) and tRNA(Gln). May act by forming a heterodimer with NCS6/CTU1 that ligates sulfur from thiocarboxylated URM1 onto the uridine of tRNAs at wobble position.</text>
</comment>
<dbReference type="InterPro" id="IPR014729">
    <property type="entry name" value="Rossmann-like_a/b/a_fold"/>
</dbReference>
<name>A0ABM1NZ14_DROAR</name>
<dbReference type="PANTHER" id="PTHR20882:SF14">
    <property type="entry name" value="CYTOPLASMIC TRNA 2-THIOLATION PROTEIN 2"/>
    <property type="match status" value="1"/>
</dbReference>
<evidence type="ECO:0000313" key="4">
    <source>
        <dbReference type="Proteomes" id="UP000694904"/>
    </source>
</evidence>
<keyword evidence="2 3" id="KW-0819">tRNA processing</keyword>
<keyword evidence="1 3" id="KW-0963">Cytoplasm</keyword>
<dbReference type="RefSeq" id="XP_017860200.1">
    <property type="nucleotide sequence ID" value="XM_018004711.1"/>
</dbReference>
<evidence type="ECO:0000256" key="1">
    <source>
        <dbReference type="ARBA" id="ARBA00022490"/>
    </source>
</evidence>
<evidence type="ECO:0000256" key="2">
    <source>
        <dbReference type="ARBA" id="ARBA00022694"/>
    </source>
</evidence>
<keyword evidence="4" id="KW-1185">Reference proteome</keyword>
<reference evidence="4" key="1">
    <citation type="journal article" date="1997" name="Nucleic Acids Res.">
        <title>tRNAscan-SE: a program for improved detection of transfer RNA genes in genomic sequence.</title>
        <authorList>
            <person name="Lowe T.M."/>
            <person name="Eddy S.R."/>
        </authorList>
    </citation>
    <scope>NUCLEOTIDE SEQUENCE [LARGE SCALE GENOMIC DNA]</scope>
</reference>
<comment type="subcellular location">
    <subcellularLocation>
        <location evidence="3">Cytoplasm</location>
    </subcellularLocation>
</comment>
<protein>
    <recommendedName>
        <fullName evidence="3">Cytoplasmic tRNA 2-thiolation protein 2</fullName>
    </recommendedName>
</protein>
<comment type="pathway">
    <text evidence="3">tRNA modification; 5-methoxycarbonylmethyl-2-thiouridine-tRNA biosynthesis.</text>
</comment>
<evidence type="ECO:0000313" key="5">
    <source>
        <dbReference type="RefSeq" id="XP_017860200.1"/>
    </source>
</evidence>
<sequence length="403" mass="44968">MCSIGEDDFGDEGGTHAMLPSCSETGIVLRAGNCSKCGQNSQQLYKLNFRSAECSECFLKYVRHKFRAALGAAKVLPRNAEILLVIDGSSESLVLLDMVHFAQTQNTFKRLHCNARVLYVDAHCAPIKEEESPLLALSGLQRRYEPFEFYVIQLNGDPQSLQLLKDYTVRQLDSILDQFNSSTSRQDYMQQKRKFLVGGVAMKLKCSHVFEPSISPSLATQLLTSVALGRGASVALDVALLDDRLMGDVKLLRPLKDLNDQEVQFYVHAKELQAFRVHDPSHYPLSSSLQSLTRDFVANLQLNYASTVSTVFRTGDKIAPKRNSEEILASYCALCQSLLDNNVSDTLLAIEYSRAVSEVGVELKMKSSCDVLEQRVLERLKEREELCHACRNIQAELSSGTLI</sequence>
<dbReference type="PANTHER" id="PTHR20882">
    <property type="entry name" value="CYTOPLASMIC TRNA 2-THIOLATION PROTEIN 2"/>
    <property type="match status" value="1"/>
</dbReference>
<proteinExistence type="inferred from homology"/>
<dbReference type="InterPro" id="IPR019407">
    <property type="entry name" value="CTU2"/>
</dbReference>
<dbReference type="Gene3D" id="3.40.50.620">
    <property type="entry name" value="HUPs"/>
    <property type="match status" value="1"/>
</dbReference>
<dbReference type="Proteomes" id="UP000694904">
    <property type="component" value="Chromosome 3"/>
</dbReference>
<comment type="similarity">
    <text evidence="3">Belongs to the CTU2/NCS2 family.</text>
</comment>
<dbReference type="GeneID" id="108611884"/>